<proteinExistence type="predicted"/>
<evidence type="ECO:0008006" key="4">
    <source>
        <dbReference type="Google" id="ProtNLM"/>
    </source>
</evidence>
<dbReference type="Gene3D" id="2.60.40.420">
    <property type="entry name" value="Cupredoxins - blue copper proteins"/>
    <property type="match status" value="1"/>
</dbReference>
<dbReference type="RefSeq" id="WP_145354343.1">
    <property type="nucleotide sequence ID" value="NZ_CP036262.1"/>
</dbReference>
<evidence type="ECO:0000256" key="1">
    <source>
        <dbReference type="SAM" id="SignalP"/>
    </source>
</evidence>
<feature type="chain" id="PRO_5021835210" description="Methylamine utilization protein" evidence="1">
    <location>
        <begin position="20"/>
        <end position="254"/>
    </location>
</feature>
<organism evidence="2 3">
    <name type="scientific">Roseimaritima multifibrata</name>
    <dbReference type="NCBI Taxonomy" id="1930274"/>
    <lineage>
        <taxon>Bacteria</taxon>
        <taxon>Pseudomonadati</taxon>
        <taxon>Planctomycetota</taxon>
        <taxon>Planctomycetia</taxon>
        <taxon>Pirellulales</taxon>
        <taxon>Pirellulaceae</taxon>
        <taxon>Roseimaritima</taxon>
    </lineage>
</organism>
<accession>A0A517MMR5</accession>
<evidence type="ECO:0000313" key="3">
    <source>
        <dbReference type="Proteomes" id="UP000320672"/>
    </source>
</evidence>
<name>A0A517MMR5_9BACT</name>
<gene>
    <name evidence="2" type="ORF">FF011L_49720</name>
</gene>
<dbReference type="InterPro" id="IPR008972">
    <property type="entry name" value="Cupredoxin"/>
</dbReference>
<sequence precursor="true">MRRFLLSAALLCFASQLNAGDLKIQFLFDGVVPPPTAINVNRDEAFCGKHGLVDERLVVNPTSKGIKNVVVYVYTGRGGSKLPDQTPKNATHVLANKNCRFEPHIVIAQVGDTLKVTNPDPVGHNASMNFLKNTPQNPMIPSGQEVEVELKESEPAPIPVTCSIHPWMQSRLVVLDHPFAAVSDEDGVLVIKDLPNEELNFRVYVEAADGALDEVDLNGKTVKWKRNRFDVDIKDGMNDMGVVKIKANQIKYGD</sequence>
<dbReference type="EMBL" id="CP036262">
    <property type="protein sequence ID" value="QDS96164.1"/>
    <property type="molecule type" value="Genomic_DNA"/>
</dbReference>
<reference evidence="2 3" key="1">
    <citation type="submission" date="2019-02" db="EMBL/GenBank/DDBJ databases">
        <title>Deep-cultivation of Planctomycetes and their phenomic and genomic characterization uncovers novel biology.</title>
        <authorList>
            <person name="Wiegand S."/>
            <person name="Jogler M."/>
            <person name="Boedeker C."/>
            <person name="Pinto D."/>
            <person name="Vollmers J."/>
            <person name="Rivas-Marin E."/>
            <person name="Kohn T."/>
            <person name="Peeters S.H."/>
            <person name="Heuer A."/>
            <person name="Rast P."/>
            <person name="Oberbeckmann S."/>
            <person name="Bunk B."/>
            <person name="Jeske O."/>
            <person name="Meyerdierks A."/>
            <person name="Storesund J.E."/>
            <person name="Kallscheuer N."/>
            <person name="Luecker S."/>
            <person name="Lage O.M."/>
            <person name="Pohl T."/>
            <person name="Merkel B.J."/>
            <person name="Hornburger P."/>
            <person name="Mueller R.-W."/>
            <person name="Bruemmer F."/>
            <person name="Labrenz M."/>
            <person name="Spormann A.M."/>
            <person name="Op den Camp H."/>
            <person name="Overmann J."/>
            <person name="Amann R."/>
            <person name="Jetten M.S.M."/>
            <person name="Mascher T."/>
            <person name="Medema M.H."/>
            <person name="Devos D.P."/>
            <person name="Kaster A.-K."/>
            <person name="Ovreas L."/>
            <person name="Rohde M."/>
            <person name="Galperin M.Y."/>
            <person name="Jogler C."/>
        </authorList>
    </citation>
    <scope>NUCLEOTIDE SEQUENCE [LARGE SCALE GENOMIC DNA]</scope>
    <source>
        <strain evidence="2 3">FF011L</strain>
    </source>
</reference>
<feature type="signal peptide" evidence="1">
    <location>
        <begin position="1"/>
        <end position="19"/>
    </location>
</feature>
<keyword evidence="1" id="KW-0732">Signal</keyword>
<protein>
    <recommendedName>
        <fullName evidence="4">Methylamine utilization protein</fullName>
    </recommendedName>
</protein>
<dbReference type="OrthoDB" id="9772097at2"/>
<keyword evidence="3" id="KW-1185">Reference proteome</keyword>
<evidence type="ECO:0000313" key="2">
    <source>
        <dbReference type="EMBL" id="QDS96164.1"/>
    </source>
</evidence>
<dbReference type="Proteomes" id="UP000320672">
    <property type="component" value="Chromosome"/>
</dbReference>
<dbReference type="KEGG" id="rml:FF011L_49720"/>
<dbReference type="SUPFAM" id="SSF49503">
    <property type="entry name" value="Cupredoxins"/>
    <property type="match status" value="1"/>
</dbReference>
<dbReference type="AlphaFoldDB" id="A0A517MMR5"/>